<proteinExistence type="predicted"/>
<dbReference type="Proteomes" id="UP000799438">
    <property type="component" value="Unassembled WGS sequence"/>
</dbReference>
<accession>A0A6A6BVD6</accession>
<feature type="compositionally biased region" description="Polar residues" evidence="1">
    <location>
        <begin position="321"/>
        <end position="340"/>
    </location>
</feature>
<evidence type="ECO:0000256" key="1">
    <source>
        <dbReference type="SAM" id="MobiDB-lite"/>
    </source>
</evidence>
<dbReference type="RefSeq" id="XP_033402943.1">
    <property type="nucleotide sequence ID" value="XM_033541605.1"/>
</dbReference>
<dbReference type="GeneID" id="54299101"/>
<feature type="region of interest" description="Disordered" evidence="1">
    <location>
        <begin position="221"/>
        <end position="340"/>
    </location>
</feature>
<evidence type="ECO:0000313" key="3">
    <source>
        <dbReference type="Proteomes" id="UP000799438"/>
    </source>
</evidence>
<name>A0A6A6BVD6_9PEZI</name>
<feature type="compositionally biased region" description="Polar residues" evidence="1">
    <location>
        <begin position="273"/>
        <end position="282"/>
    </location>
</feature>
<reference evidence="2" key="1">
    <citation type="journal article" date="2020" name="Stud. Mycol.">
        <title>101 Dothideomycetes genomes: a test case for predicting lifestyles and emergence of pathogens.</title>
        <authorList>
            <person name="Haridas S."/>
            <person name="Albert R."/>
            <person name="Binder M."/>
            <person name="Bloem J."/>
            <person name="Labutti K."/>
            <person name="Salamov A."/>
            <person name="Andreopoulos B."/>
            <person name="Baker S."/>
            <person name="Barry K."/>
            <person name="Bills G."/>
            <person name="Bluhm B."/>
            <person name="Cannon C."/>
            <person name="Castanera R."/>
            <person name="Culley D."/>
            <person name="Daum C."/>
            <person name="Ezra D."/>
            <person name="Gonzalez J."/>
            <person name="Henrissat B."/>
            <person name="Kuo A."/>
            <person name="Liang C."/>
            <person name="Lipzen A."/>
            <person name="Lutzoni F."/>
            <person name="Magnuson J."/>
            <person name="Mondo S."/>
            <person name="Nolan M."/>
            <person name="Ohm R."/>
            <person name="Pangilinan J."/>
            <person name="Park H.-J."/>
            <person name="Ramirez L."/>
            <person name="Alfaro M."/>
            <person name="Sun H."/>
            <person name="Tritt A."/>
            <person name="Yoshinaga Y."/>
            <person name="Zwiers L.-H."/>
            <person name="Turgeon B."/>
            <person name="Goodwin S."/>
            <person name="Spatafora J."/>
            <person name="Crous P."/>
            <person name="Grigoriev I."/>
        </authorList>
    </citation>
    <scope>NUCLEOTIDE SEQUENCE</scope>
    <source>
        <strain evidence="2">CBS 121167</strain>
    </source>
</reference>
<dbReference type="EMBL" id="ML995474">
    <property type="protein sequence ID" value="KAF2147235.1"/>
    <property type="molecule type" value="Genomic_DNA"/>
</dbReference>
<sequence>MEATRSSAPLTPAAMENYPTLNFSGSDGAMALLHRIHSEAKPFTEVRALRLILMPGDNFDDFDDDMWSVALCAIHPGNTPHALAYVCIVIDGNILFERNAHRVTNPVGSRDADPNLKDLLSANRKISSRALEKAPLEVHYYERAVIRALCGIRGVTKVDIRGPVEPRLRQQIVDSMTSPIGTDPAPLDDDIDAALAADGLWGFLDGKNTNKSVYFNTDQPAIFDDSDDSPLSSLPSEPPSPTPSIHTGDTHIQQTAETKQPNDEDDNDDSAHTDTSSNTGSASDFEPDVRITSRKGFTTRRVTRALLTPPRASKKRKLAHKNNNSSSSLPDSAAQATSQAWQPRLAVINAQRQDIHDFGHPLTAAPATHMPWFEAKDDEQDEWLLPTGKGARVCVGKFVGKE</sequence>
<organism evidence="2 3">
    <name type="scientific">Aplosporella prunicola CBS 121167</name>
    <dbReference type="NCBI Taxonomy" id="1176127"/>
    <lineage>
        <taxon>Eukaryota</taxon>
        <taxon>Fungi</taxon>
        <taxon>Dikarya</taxon>
        <taxon>Ascomycota</taxon>
        <taxon>Pezizomycotina</taxon>
        <taxon>Dothideomycetes</taxon>
        <taxon>Dothideomycetes incertae sedis</taxon>
        <taxon>Botryosphaeriales</taxon>
        <taxon>Aplosporellaceae</taxon>
        <taxon>Aplosporella</taxon>
    </lineage>
</organism>
<evidence type="ECO:0000313" key="2">
    <source>
        <dbReference type="EMBL" id="KAF2147235.1"/>
    </source>
</evidence>
<protein>
    <submittedName>
        <fullName evidence="2">Uncharacterized protein</fullName>
    </submittedName>
</protein>
<dbReference type="AlphaFoldDB" id="A0A6A6BVD6"/>
<keyword evidence="3" id="KW-1185">Reference proteome</keyword>
<gene>
    <name evidence="2" type="ORF">K452DRAFT_293695</name>
</gene>
<dbReference type="OrthoDB" id="3798794at2759"/>
<feature type="compositionally biased region" description="Polar residues" evidence="1">
    <location>
        <begin position="245"/>
        <end position="259"/>
    </location>
</feature>